<dbReference type="EMBL" id="JAAMPI010000544">
    <property type="protein sequence ID" value="KAF4630490.1"/>
    <property type="molecule type" value="Genomic_DNA"/>
</dbReference>
<organism evidence="2 3">
    <name type="scientific">Cudoniella acicularis</name>
    <dbReference type="NCBI Taxonomy" id="354080"/>
    <lineage>
        <taxon>Eukaryota</taxon>
        <taxon>Fungi</taxon>
        <taxon>Dikarya</taxon>
        <taxon>Ascomycota</taxon>
        <taxon>Pezizomycotina</taxon>
        <taxon>Leotiomycetes</taxon>
        <taxon>Helotiales</taxon>
        <taxon>Tricladiaceae</taxon>
        <taxon>Cudoniella</taxon>
    </lineage>
</organism>
<proteinExistence type="predicted"/>
<evidence type="ECO:0000313" key="2">
    <source>
        <dbReference type="EMBL" id="KAF4630490.1"/>
    </source>
</evidence>
<feature type="region of interest" description="Disordered" evidence="1">
    <location>
        <begin position="1"/>
        <end position="71"/>
    </location>
</feature>
<evidence type="ECO:0000256" key="1">
    <source>
        <dbReference type="SAM" id="MobiDB-lite"/>
    </source>
</evidence>
<feature type="region of interest" description="Disordered" evidence="1">
    <location>
        <begin position="182"/>
        <end position="210"/>
    </location>
</feature>
<comment type="caution">
    <text evidence="2">The sequence shown here is derived from an EMBL/GenBank/DDBJ whole genome shotgun (WGS) entry which is preliminary data.</text>
</comment>
<feature type="compositionally biased region" description="Gly residues" evidence="1">
    <location>
        <begin position="40"/>
        <end position="53"/>
    </location>
</feature>
<accession>A0A8H4RKD8</accession>
<dbReference type="OrthoDB" id="5279375at2759"/>
<feature type="compositionally biased region" description="Basic and acidic residues" evidence="1">
    <location>
        <begin position="7"/>
        <end position="23"/>
    </location>
</feature>
<reference evidence="2 3" key="1">
    <citation type="submission" date="2020-03" db="EMBL/GenBank/DDBJ databases">
        <title>Draft Genome Sequence of Cudoniella acicularis.</title>
        <authorList>
            <person name="Buettner E."/>
            <person name="Kellner H."/>
        </authorList>
    </citation>
    <scope>NUCLEOTIDE SEQUENCE [LARGE SCALE GENOMIC DNA]</scope>
    <source>
        <strain evidence="2 3">DSM 108380</strain>
    </source>
</reference>
<keyword evidence="3" id="KW-1185">Reference proteome</keyword>
<feature type="compositionally biased region" description="Basic and acidic residues" evidence="1">
    <location>
        <begin position="58"/>
        <end position="71"/>
    </location>
</feature>
<sequence length="210" mass="22411">MSGTCKPTEHGGLKEDGTPDKRVGTGQFAQGQVDPHKVGKQGGHASGGGGSAGGETYKPTEHGGKKQDGTEDGHVLTAQMLPDPFPQSASVAHVDNASQNAFWPQNPVPFESSQETAQKHDPKRLAKIFCSAGTFKLLKIETESHEFALCPLALPRSAVKRIGFDRGLVLFTPRLISIPRLDGKNKRNGTPVSHSKFFGEHHAGSKKADL</sequence>
<feature type="compositionally biased region" description="Basic and acidic residues" evidence="1">
    <location>
        <begin position="197"/>
        <end position="210"/>
    </location>
</feature>
<protein>
    <submittedName>
        <fullName evidence="2">Uncharacterized protein</fullName>
    </submittedName>
</protein>
<name>A0A8H4RKD8_9HELO</name>
<dbReference type="Proteomes" id="UP000566819">
    <property type="component" value="Unassembled WGS sequence"/>
</dbReference>
<gene>
    <name evidence="2" type="ORF">G7Y89_g7649</name>
</gene>
<evidence type="ECO:0000313" key="3">
    <source>
        <dbReference type="Proteomes" id="UP000566819"/>
    </source>
</evidence>
<dbReference type="AlphaFoldDB" id="A0A8H4RKD8"/>